<evidence type="ECO:0000256" key="1">
    <source>
        <dbReference type="SAM" id="MobiDB-lite"/>
    </source>
</evidence>
<feature type="compositionally biased region" description="Low complexity" evidence="1">
    <location>
        <begin position="106"/>
        <end position="115"/>
    </location>
</feature>
<reference evidence="2 3" key="1">
    <citation type="journal article" date="2018" name="Biotechnol. Biofuels">
        <title>Integrative visual omics of the white-rot fungus Polyporus brumalis exposes the biotechnological potential of its oxidative enzymes for delignifying raw plant biomass.</title>
        <authorList>
            <person name="Miyauchi S."/>
            <person name="Rancon A."/>
            <person name="Drula E."/>
            <person name="Hage H."/>
            <person name="Chaduli D."/>
            <person name="Favel A."/>
            <person name="Grisel S."/>
            <person name="Henrissat B."/>
            <person name="Herpoel-Gimbert I."/>
            <person name="Ruiz-Duenas F.J."/>
            <person name="Chevret D."/>
            <person name="Hainaut M."/>
            <person name="Lin J."/>
            <person name="Wang M."/>
            <person name="Pangilinan J."/>
            <person name="Lipzen A."/>
            <person name="Lesage-Meessen L."/>
            <person name="Navarro D."/>
            <person name="Riley R."/>
            <person name="Grigoriev I.V."/>
            <person name="Zhou S."/>
            <person name="Raouche S."/>
            <person name="Rosso M.N."/>
        </authorList>
    </citation>
    <scope>NUCLEOTIDE SEQUENCE [LARGE SCALE GENOMIC DNA]</scope>
    <source>
        <strain evidence="2 3">BRFM 1820</strain>
    </source>
</reference>
<feature type="region of interest" description="Disordered" evidence="1">
    <location>
        <begin position="106"/>
        <end position="130"/>
    </location>
</feature>
<feature type="region of interest" description="Disordered" evidence="1">
    <location>
        <begin position="345"/>
        <end position="369"/>
    </location>
</feature>
<dbReference type="Proteomes" id="UP000256964">
    <property type="component" value="Unassembled WGS sequence"/>
</dbReference>
<feature type="region of interest" description="Disordered" evidence="1">
    <location>
        <begin position="150"/>
        <end position="203"/>
    </location>
</feature>
<feature type="compositionally biased region" description="Basic and acidic residues" evidence="1">
    <location>
        <begin position="164"/>
        <end position="176"/>
    </location>
</feature>
<feature type="compositionally biased region" description="Polar residues" evidence="1">
    <location>
        <begin position="187"/>
        <end position="198"/>
    </location>
</feature>
<dbReference type="AlphaFoldDB" id="A0A371D890"/>
<accession>A0A371D890</accession>
<sequence>MARRASDARHEVIAPNKHYTGGRRPLYPTPSFPFSNCYHWIMNSISVCIRVHVDGVEHDGAIKLPPAESYAMNETFFPDCQRIGKYLRESNGPTPSAPKADLEESYAAALASSTSGDDPKEPGLFNMEPSVQDDARVDVLTDTYLRLVTQRGLRRSGPPSQSDGSERSRDRREHSSDVVPGSHEAQKQSPVTPMSSRDSGLDMFGWDPDPNTARIPLVDAWLDIDKHLTEDDIASPLELQKEIERIASFISRGLARFASAQKTSVQIQEEHPVSDSDLPVGPGELEETDYCVQALNSLWKDLRAQYESSPSSGDPPFPVLTISASADLGDVVSVPPLSAEAGIFPLSEDDTIPPPDDVAAGPDTLRQVY</sequence>
<dbReference type="OrthoDB" id="2753716at2759"/>
<keyword evidence="3" id="KW-1185">Reference proteome</keyword>
<gene>
    <name evidence="2" type="ORF">OH76DRAFT_651350</name>
</gene>
<protein>
    <submittedName>
        <fullName evidence="2">Uncharacterized protein</fullName>
    </submittedName>
</protein>
<name>A0A371D890_9APHY</name>
<evidence type="ECO:0000313" key="3">
    <source>
        <dbReference type="Proteomes" id="UP000256964"/>
    </source>
</evidence>
<dbReference type="STRING" id="139420.A0A371D890"/>
<proteinExistence type="predicted"/>
<organism evidence="2 3">
    <name type="scientific">Lentinus brumalis</name>
    <dbReference type="NCBI Taxonomy" id="2498619"/>
    <lineage>
        <taxon>Eukaryota</taxon>
        <taxon>Fungi</taxon>
        <taxon>Dikarya</taxon>
        <taxon>Basidiomycota</taxon>
        <taxon>Agaricomycotina</taxon>
        <taxon>Agaricomycetes</taxon>
        <taxon>Polyporales</taxon>
        <taxon>Polyporaceae</taxon>
        <taxon>Lentinus</taxon>
    </lineage>
</organism>
<dbReference type="EMBL" id="KZ857410">
    <property type="protein sequence ID" value="RDX48722.1"/>
    <property type="molecule type" value="Genomic_DNA"/>
</dbReference>
<evidence type="ECO:0000313" key="2">
    <source>
        <dbReference type="EMBL" id="RDX48722.1"/>
    </source>
</evidence>